<keyword evidence="8" id="KW-0238">DNA-binding</keyword>
<evidence type="ECO:0000313" key="14">
    <source>
        <dbReference type="Proteomes" id="UP000317036"/>
    </source>
</evidence>
<dbReference type="InterPro" id="IPR035451">
    <property type="entry name" value="Ada-like_dom_sf"/>
</dbReference>
<keyword evidence="5" id="KW-0227">DNA damage</keyword>
<dbReference type="SMART" id="SM00342">
    <property type="entry name" value="HTH_ARAC"/>
    <property type="match status" value="1"/>
</dbReference>
<dbReference type="InterPro" id="IPR009057">
    <property type="entry name" value="Homeodomain-like_sf"/>
</dbReference>
<evidence type="ECO:0000256" key="1">
    <source>
        <dbReference type="ARBA" id="ARBA00001947"/>
    </source>
</evidence>
<dbReference type="AlphaFoldDB" id="A0A559KEI6"/>
<dbReference type="GO" id="GO:0008168">
    <property type="term" value="F:methyltransferase activity"/>
    <property type="evidence" value="ECO:0007669"/>
    <property type="project" value="UniProtKB-KW"/>
</dbReference>
<protein>
    <submittedName>
        <fullName evidence="13">Methylphosphotriester-DNA--protein-cysteine methyltransferase family protein</fullName>
    </submittedName>
</protein>
<evidence type="ECO:0000256" key="2">
    <source>
        <dbReference type="ARBA" id="ARBA00022603"/>
    </source>
</evidence>
<evidence type="ECO:0000256" key="6">
    <source>
        <dbReference type="ARBA" id="ARBA00022833"/>
    </source>
</evidence>
<evidence type="ECO:0000256" key="4">
    <source>
        <dbReference type="ARBA" id="ARBA00022723"/>
    </source>
</evidence>
<dbReference type="PROSITE" id="PS01124">
    <property type="entry name" value="HTH_ARAC_FAMILY_2"/>
    <property type="match status" value="1"/>
</dbReference>
<dbReference type="GO" id="GO:0032259">
    <property type="term" value="P:methylation"/>
    <property type="evidence" value="ECO:0007669"/>
    <property type="project" value="UniProtKB-KW"/>
</dbReference>
<comment type="caution">
    <text evidence="13">The sequence shown here is derived from an EMBL/GenBank/DDBJ whole genome shotgun (WGS) entry which is preliminary data.</text>
</comment>
<keyword evidence="11" id="KW-0234">DNA repair</keyword>
<dbReference type="GO" id="GO:0003700">
    <property type="term" value="F:DNA-binding transcription factor activity"/>
    <property type="evidence" value="ECO:0007669"/>
    <property type="project" value="InterPro"/>
</dbReference>
<dbReference type="Proteomes" id="UP000317036">
    <property type="component" value="Unassembled WGS sequence"/>
</dbReference>
<gene>
    <name evidence="13" type="ORF">FPZ49_07335</name>
</gene>
<dbReference type="PANTHER" id="PTHR43280">
    <property type="entry name" value="ARAC-FAMILY TRANSCRIPTIONAL REGULATOR"/>
    <property type="match status" value="1"/>
</dbReference>
<evidence type="ECO:0000313" key="13">
    <source>
        <dbReference type="EMBL" id="TVY10540.1"/>
    </source>
</evidence>
<dbReference type="GO" id="GO:0008270">
    <property type="term" value="F:zinc ion binding"/>
    <property type="evidence" value="ECO:0007669"/>
    <property type="project" value="InterPro"/>
</dbReference>
<dbReference type="PIRSF" id="PIRSF000408">
    <property type="entry name" value="Alkyltransferas_AdaA"/>
    <property type="match status" value="1"/>
</dbReference>
<evidence type="ECO:0000256" key="10">
    <source>
        <dbReference type="ARBA" id="ARBA00023163"/>
    </source>
</evidence>
<dbReference type="OrthoDB" id="9802228at2"/>
<dbReference type="PROSITE" id="PS00041">
    <property type="entry name" value="HTH_ARAC_FAMILY_1"/>
    <property type="match status" value="1"/>
</dbReference>
<evidence type="ECO:0000256" key="9">
    <source>
        <dbReference type="ARBA" id="ARBA00023159"/>
    </source>
</evidence>
<evidence type="ECO:0000256" key="7">
    <source>
        <dbReference type="ARBA" id="ARBA00023015"/>
    </source>
</evidence>
<evidence type="ECO:0000256" key="3">
    <source>
        <dbReference type="ARBA" id="ARBA00022679"/>
    </source>
</evidence>
<keyword evidence="2 13" id="KW-0489">Methyltransferase</keyword>
<dbReference type="SUPFAM" id="SSF57884">
    <property type="entry name" value="Ada DNA repair protein, N-terminal domain (N-Ada 10)"/>
    <property type="match status" value="1"/>
</dbReference>
<keyword evidence="7" id="KW-0805">Transcription regulation</keyword>
<reference evidence="13 14" key="1">
    <citation type="submission" date="2019-07" db="EMBL/GenBank/DDBJ databases">
        <authorList>
            <person name="Kim J."/>
        </authorList>
    </citation>
    <scope>NUCLEOTIDE SEQUENCE [LARGE SCALE GENOMIC DNA]</scope>
    <source>
        <strain evidence="13 14">JC52</strain>
    </source>
</reference>
<dbReference type="GO" id="GO:0043565">
    <property type="term" value="F:sequence-specific DNA binding"/>
    <property type="evidence" value="ECO:0007669"/>
    <property type="project" value="InterPro"/>
</dbReference>
<organism evidence="13 14">
    <name type="scientific">Paenibacillus cremeus</name>
    <dbReference type="NCBI Taxonomy" id="2163881"/>
    <lineage>
        <taxon>Bacteria</taxon>
        <taxon>Bacillati</taxon>
        <taxon>Bacillota</taxon>
        <taxon>Bacilli</taxon>
        <taxon>Bacillales</taxon>
        <taxon>Paenibacillaceae</taxon>
        <taxon>Paenibacillus</taxon>
    </lineage>
</organism>
<dbReference type="Gene3D" id="1.10.10.60">
    <property type="entry name" value="Homeodomain-like"/>
    <property type="match status" value="2"/>
</dbReference>
<proteinExistence type="predicted"/>
<dbReference type="InterPro" id="IPR004026">
    <property type="entry name" value="Ada_DNA_repair_Zn-bd"/>
</dbReference>
<dbReference type="EMBL" id="VNJI01000007">
    <property type="protein sequence ID" value="TVY10540.1"/>
    <property type="molecule type" value="Genomic_DNA"/>
</dbReference>
<dbReference type="SUPFAM" id="SSF46689">
    <property type="entry name" value="Homeodomain-like"/>
    <property type="match status" value="2"/>
</dbReference>
<keyword evidence="14" id="KW-1185">Reference proteome</keyword>
<evidence type="ECO:0000256" key="8">
    <source>
        <dbReference type="ARBA" id="ARBA00023125"/>
    </source>
</evidence>
<accession>A0A559KEI6</accession>
<name>A0A559KEI6_9BACL</name>
<keyword evidence="3 13" id="KW-0808">Transferase</keyword>
<dbReference type="PANTHER" id="PTHR43280:SF28">
    <property type="entry name" value="HTH-TYPE TRANSCRIPTIONAL ACTIVATOR RHAS"/>
    <property type="match status" value="1"/>
</dbReference>
<dbReference type="PRINTS" id="PR00032">
    <property type="entry name" value="HTHARAC"/>
</dbReference>
<comment type="cofactor">
    <cofactor evidence="1">
        <name>Zn(2+)</name>
        <dbReference type="ChEBI" id="CHEBI:29105"/>
    </cofactor>
</comment>
<feature type="domain" description="HTH araC/xylS-type" evidence="12">
    <location>
        <begin position="85"/>
        <end position="183"/>
    </location>
</feature>
<dbReference type="Gene3D" id="3.40.10.10">
    <property type="entry name" value="DNA Methylphosphotriester Repair Domain"/>
    <property type="match status" value="1"/>
</dbReference>
<keyword evidence="9" id="KW-0010">Activator</keyword>
<keyword evidence="6" id="KW-0862">Zinc</keyword>
<sequence length="195" mass="22377">MITELNLTEERWQAIATNNASFDGTFYYAVTTTGIFCRPSCKSRIPNREHVRVFLSAQRALEEDFRPCKRCKPDDRQLPEAEWVSLITRWLEAHYAESITLKRLAEHFHGSPYHLQRTFKRLTGLSPSDYTTQLRISHAQTLLSSTDRSIMEIAESVGMPNAAHFSTVFLKHTGFTPTEYRQMLTQQGGAPHEAE</sequence>
<dbReference type="Pfam" id="PF02805">
    <property type="entry name" value="Ada_Zn_binding"/>
    <property type="match status" value="1"/>
</dbReference>
<keyword evidence="4" id="KW-0479">Metal-binding</keyword>
<dbReference type="GO" id="GO:0006307">
    <property type="term" value="P:DNA alkylation repair"/>
    <property type="evidence" value="ECO:0007669"/>
    <property type="project" value="UniProtKB-ARBA"/>
</dbReference>
<dbReference type="RefSeq" id="WP_144845056.1">
    <property type="nucleotide sequence ID" value="NZ_VNJI01000007.1"/>
</dbReference>
<dbReference type="InterPro" id="IPR016220">
    <property type="entry name" value="Me-P-triester_DNA_alkyl-Trfase"/>
</dbReference>
<dbReference type="InterPro" id="IPR018060">
    <property type="entry name" value="HTH_AraC"/>
</dbReference>
<evidence type="ECO:0000256" key="5">
    <source>
        <dbReference type="ARBA" id="ARBA00022763"/>
    </source>
</evidence>
<dbReference type="InterPro" id="IPR020449">
    <property type="entry name" value="Tscrpt_reg_AraC-type_HTH"/>
</dbReference>
<dbReference type="Pfam" id="PF12833">
    <property type="entry name" value="HTH_18"/>
    <property type="match status" value="1"/>
</dbReference>
<keyword evidence="10" id="KW-0804">Transcription</keyword>
<evidence type="ECO:0000259" key="12">
    <source>
        <dbReference type="PROSITE" id="PS01124"/>
    </source>
</evidence>
<dbReference type="InterPro" id="IPR018062">
    <property type="entry name" value="HTH_AraC-typ_CS"/>
</dbReference>
<evidence type="ECO:0000256" key="11">
    <source>
        <dbReference type="ARBA" id="ARBA00023204"/>
    </source>
</evidence>
<dbReference type="FunFam" id="3.40.10.10:FF:000001">
    <property type="entry name" value="DNA-3-methyladenine glycosylase 2"/>
    <property type="match status" value="1"/>
</dbReference>